<dbReference type="SUPFAM" id="SSF51690">
    <property type="entry name" value="Nicotinate/Quinolinate PRTase C-terminal domain-like"/>
    <property type="match status" value="1"/>
</dbReference>
<feature type="binding site" evidence="13">
    <location>
        <position position="165"/>
    </location>
    <ligand>
        <name>substrate</name>
    </ligand>
</feature>
<sequence length="315" mass="33012">MRLESIAAPLVRIALTEDIGGGDATTEVVIDPKARVRAHIEARGKGVLAGNSVAALAFAELDPEVEIDWLAPEGSELKQGVKIAEIRGRARAILSAERVALNFLQRLSGVATLTRAFVRAVEGTDVQILDTRKTTPSLRMLEKHATQVGGALNHRFGLFDGMLIKENHARVAGGLTRAVEKARARSLGLPIMAEARTVEDAEILATLGVDRILLDNFTPGQVAVAVKRLRALAKGGKLEPGRGTASSARRGGSAKGGGATAVASPDALPEIEVSGGIRLENVREFALPGVKYISVGALTHSAPALDLSLLVADVS</sequence>
<evidence type="ECO:0000256" key="11">
    <source>
        <dbReference type="ARBA" id="ARBA00069173"/>
    </source>
</evidence>
<comment type="subunit">
    <text evidence="4">Hexamer formed by 3 homodimers.</text>
</comment>
<protein>
    <recommendedName>
        <fullName evidence="11">Probable nicotinate-nucleotide pyrophosphorylase [carboxylating]</fullName>
        <ecNumber evidence="5">2.4.2.19</ecNumber>
    </recommendedName>
    <alternativeName>
        <fullName evidence="9">Quinolinate phosphoribosyltransferase [decarboxylating]</fullName>
    </alternativeName>
</protein>
<feature type="region of interest" description="Disordered" evidence="14">
    <location>
        <begin position="237"/>
        <end position="262"/>
    </location>
</feature>
<dbReference type="NCBIfam" id="TIGR00078">
    <property type="entry name" value="nadC"/>
    <property type="match status" value="1"/>
</dbReference>
<evidence type="ECO:0000256" key="10">
    <source>
        <dbReference type="ARBA" id="ARBA00047445"/>
    </source>
</evidence>
<dbReference type="Pfam" id="PF01729">
    <property type="entry name" value="QRPTase_C"/>
    <property type="match status" value="2"/>
</dbReference>
<feature type="domain" description="Quinolinate phosphoribosyl transferase C-terminal" evidence="15">
    <location>
        <begin position="269"/>
        <end position="309"/>
    </location>
</feature>
<evidence type="ECO:0000259" key="16">
    <source>
        <dbReference type="Pfam" id="PF02749"/>
    </source>
</evidence>
<evidence type="ECO:0000256" key="1">
    <source>
        <dbReference type="ARBA" id="ARBA00003237"/>
    </source>
</evidence>
<dbReference type="FunFam" id="3.20.20.70:FF:000030">
    <property type="entry name" value="Nicotinate-nucleotide pyrophosphorylase, carboxylating"/>
    <property type="match status" value="1"/>
</dbReference>
<dbReference type="InterPro" id="IPR002638">
    <property type="entry name" value="Quinolinate_PRibosylTrfase_C"/>
</dbReference>
<evidence type="ECO:0000259" key="15">
    <source>
        <dbReference type="Pfam" id="PF01729"/>
    </source>
</evidence>
<dbReference type="GO" id="GO:0034213">
    <property type="term" value="P:quinolinate catabolic process"/>
    <property type="evidence" value="ECO:0007669"/>
    <property type="project" value="TreeGrafter"/>
</dbReference>
<dbReference type="FunFam" id="3.90.1170.20:FF:000001">
    <property type="entry name" value="Nicotinate-nucleotide diphosphorylase (Carboxylating)"/>
    <property type="match status" value="1"/>
</dbReference>
<dbReference type="AlphaFoldDB" id="A0A538SR41"/>
<feature type="binding site" evidence="13">
    <location>
        <position position="155"/>
    </location>
    <ligand>
        <name>substrate</name>
    </ligand>
</feature>
<dbReference type="InterPro" id="IPR037128">
    <property type="entry name" value="Quinolinate_PRibosylTase_N_sf"/>
</dbReference>
<evidence type="ECO:0000256" key="14">
    <source>
        <dbReference type="SAM" id="MobiDB-lite"/>
    </source>
</evidence>
<dbReference type="UniPathway" id="UPA00253">
    <property type="reaction ID" value="UER00331"/>
</dbReference>
<feature type="binding site" evidence="13">
    <location>
        <begin position="131"/>
        <end position="133"/>
    </location>
    <ligand>
        <name>substrate</name>
    </ligand>
</feature>
<feature type="domain" description="Quinolinate phosphoribosyl transferase N-terminal" evidence="16">
    <location>
        <begin position="23"/>
        <end position="108"/>
    </location>
</feature>
<dbReference type="PIRSF" id="PIRSF006250">
    <property type="entry name" value="NadC_ModD"/>
    <property type="match status" value="1"/>
</dbReference>
<evidence type="ECO:0000256" key="12">
    <source>
        <dbReference type="PIRNR" id="PIRNR006250"/>
    </source>
</evidence>
<dbReference type="InterPro" id="IPR013785">
    <property type="entry name" value="Aldolase_TIM"/>
</dbReference>
<feature type="binding site" evidence="13">
    <location>
        <position position="98"/>
    </location>
    <ligand>
        <name>substrate</name>
    </ligand>
</feature>
<dbReference type="InterPro" id="IPR036068">
    <property type="entry name" value="Nicotinate_pribotase-like_C"/>
</dbReference>
<dbReference type="Proteomes" id="UP000319829">
    <property type="component" value="Unassembled WGS sequence"/>
</dbReference>
<dbReference type="GO" id="GO:0009435">
    <property type="term" value="P:NAD+ biosynthetic process"/>
    <property type="evidence" value="ECO:0007669"/>
    <property type="project" value="UniProtKB-UniPathway"/>
</dbReference>
<feature type="binding site" evidence="13">
    <location>
        <position position="215"/>
    </location>
    <ligand>
        <name>substrate</name>
    </ligand>
</feature>
<comment type="pathway">
    <text evidence="2">Cofactor biosynthesis; NAD(+) biosynthesis; nicotinate D-ribonucleotide from quinolinate: step 1/1.</text>
</comment>
<evidence type="ECO:0000256" key="13">
    <source>
        <dbReference type="PIRSR" id="PIRSR006250-1"/>
    </source>
</evidence>
<evidence type="ECO:0000256" key="6">
    <source>
        <dbReference type="ARBA" id="ARBA00022642"/>
    </source>
</evidence>
<comment type="function">
    <text evidence="1">Involved in the catabolism of quinolinic acid (QA).</text>
</comment>
<comment type="caution">
    <text evidence="17">The sequence shown here is derived from an EMBL/GenBank/DDBJ whole genome shotgun (WGS) entry which is preliminary data.</text>
</comment>
<proteinExistence type="inferred from homology"/>
<evidence type="ECO:0000256" key="4">
    <source>
        <dbReference type="ARBA" id="ARBA00011218"/>
    </source>
</evidence>
<feature type="binding site" evidence="13">
    <location>
        <position position="194"/>
    </location>
    <ligand>
        <name>substrate</name>
    </ligand>
</feature>
<dbReference type="EMBL" id="VBOU01000079">
    <property type="protein sequence ID" value="TMQ53832.1"/>
    <property type="molecule type" value="Genomic_DNA"/>
</dbReference>
<dbReference type="GO" id="GO:0004514">
    <property type="term" value="F:nicotinate-nucleotide diphosphorylase (carboxylating) activity"/>
    <property type="evidence" value="ECO:0007669"/>
    <property type="project" value="UniProtKB-EC"/>
</dbReference>
<evidence type="ECO:0000256" key="8">
    <source>
        <dbReference type="ARBA" id="ARBA00022679"/>
    </source>
</evidence>
<dbReference type="Gene3D" id="3.20.20.70">
    <property type="entry name" value="Aldolase class I"/>
    <property type="match status" value="1"/>
</dbReference>
<dbReference type="PANTHER" id="PTHR32179">
    <property type="entry name" value="NICOTINATE-NUCLEOTIDE PYROPHOSPHORYLASE [CARBOXYLATING]"/>
    <property type="match status" value="1"/>
</dbReference>
<evidence type="ECO:0000256" key="5">
    <source>
        <dbReference type="ARBA" id="ARBA00011944"/>
    </source>
</evidence>
<reference evidence="17 18" key="1">
    <citation type="journal article" date="2019" name="Nat. Microbiol.">
        <title>Mediterranean grassland soil C-N compound turnover is dependent on rainfall and depth, and is mediated by genomically divergent microorganisms.</title>
        <authorList>
            <person name="Diamond S."/>
            <person name="Andeer P.F."/>
            <person name="Li Z."/>
            <person name="Crits-Christoph A."/>
            <person name="Burstein D."/>
            <person name="Anantharaman K."/>
            <person name="Lane K.R."/>
            <person name="Thomas B.C."/>
            <person name="Pan C."/>
            <person name="Northen T.R."/>
            <person name="Banfield J.F."/>
        </authorList>
    </citation>
    <scope>NUCLEOTIDE SEQUENCE [LARGE SCALE GENOMIC DNA]</scope>
    <source>
        <strain evidence="17">WS_4</strain>
    </source>
</reference>
<feature type="binding site" evidence="13">
    <location>
        <begin position="295"/>
        <end position="297"/>
    </location>
    <ligand>
        <name>substrate</name>
    </ligand>
</feature>
<dbReference type="Pfam" id="PF02749">
    <property type="entry name" value="QRPTase_N"/>
    <property type="match status" value="1"/>
</dbReference>
<dbReference type="SUPFAM" id="SSF54675">
    <property type="entry name" value="Nicotinate/Quinolinate PRTase N-terminal domain-like"/>
    <property type="match status" value="1"/>
</dbReference>
<feature type="binding site" evidence="13">
    <location>
        <begin position="274"/>
        <end position="276"/>
    </location>
    <ligand>
        <name>substrate</name>
    </ligand>
</feature>
<organism evidence="17 18">
    <name type="scientific">Eiseniibacteriota bacterium</name>
    <dbReference type="NCBI Taxonomy" id="2212470"/>
    <lineage>
        <taxon>Bacteria</taxon>
        <taxon>Candidatus Eiseniibacteriota</taxon>
    </lineage>
</organism>
<evidence type="ECO:0000313" key="17">
    <source>
        <dbReference type="EMBL" id="TMQ53832.1"/>
    </source>
</evidence>
<comment type="similarity">
    <text evidence="3 12">Belongs to the NadC/ModD family.</text>
</comment>
<dbReference type="InterPro" id="IPR027277">
    <property type="entry name" value="NadC/ModD"/>
</dbReference>
<keyword evidence="7 12" id="KW-0328">Glycosyltransferase</keyword>
<dbReference type="EC" id="2.4.2.19" evidence="5"/>
<dbReference type="InterPro" id="IPR004393">
    <property type="entry name" value="NadC"/>
</dbReference>
<feature type="domain" description="Quinolinate phosphoribosyl transferase C-terminal" evidence="15">
    <location>
        <begin position="110"/>
        <end position="234"/>
    </location>
</feature>
<dbReference type="Gene3D" id="3.90.1170.20">
    <property type="entry name" value="Quinolinate phosphoribosyl transferase, N-terminal domain"/>
    <property type="match status" value="1"/>
</dbReference>
<accession>A0A538SR41</accession>
<evidence type="ECO:0000256" key="2">
    <source>
        <dbReference type="ARBA" id="ARBA00004893"/>
    </source>
</evidence>
<name>A0A538SR41_UNCEI</name>
<dbReference type="InterPro" id="IPR022412">
    <property type="entry name" value="Quinolinate_PRibosylTrfase_N"/>
</dbReference>
<evidence type="ECO:0000256" key="9">
    <source>
        <dbReference type="ARBA" id="ARBA00033102"/>
    </source>
</evidence>
<feature type="compositionally biased region" description="Low complexity" evidence="14">
    <location>
        <begin position="241"/>
        <end position="251"/>
    </location>
</feature>
<comment type="catalytic activity">
    <reaction evidence="10">
        <text>nicotinate beta-D-ribonucleotide + CO2 + diphosphate = quinolinate + 5-phospho-alpha-D-ribose 1-diphosphate + 2 H(+)</text>
        <dbReference type="Rhea" id="RHEA:12733"/>
        <dbReference type="ChEBI" id="CHEBI:15378"/>
        <dbReference type="ChEBI" id="CHEBI:16526"/>
        <dbReference type="ChEBI" id="CHEBI:29959"/>
        <dbReference type="ChEBI" id="CHEBI:33019"/>
        <dbReference type="ChEBI" id="CHEBI:57502"/>
        <dbReference type="ChEBI" id="CHEBI:58017"/>
        <dbReference type="EC" id="2.4.2.19"/>
    </reaction>
</comment>
<evidence type="ECO:0000313" key="18">
    <source>
        <dbReference type="Proteomes" id="UP000319829"/>
    </source>
</evidence>
<gene>
    <name evidence="17" type="primary">nadC</name>
    <name evidence="17" type="ORF">E6K74_07855</name>
</gene>
<evidence type="ECO:0000256" key="3">
    <source>
        <dbReference type="ARBA" id="ARBA00009400"/>
    </source>
</evidence>
<dbReference type="GO" id="GO:0005737">
    <property type="term" value="C:cytoplasm"/>
    <property type="evidence" value="ECO:0007669"/>
    <property type="project" value="TreeGrafter"/>
</dbReference>
<dbReference type="CDD" id="cd01572">
    <property type="entry name" value="QPRTase"/>
    <property type="match status" value="1"/>
</dbReference>
<keyword evidence="8 12" id="KW-0808">Transferase</keyword>
<keyword evidence="6" id="KW-0662">Pyridine nucleotide biosynthesis</keyword>
<evidence type="ECO:0000256" key="7">
    <source>
        <dbReference type="ARBA" id="ARBA00022676"/>
    </source>
</evidence>
<dbReference type="PANTHER" id="PTHR32179:SF3">
    <property type="entry name" value="NICOTINATE-NUCLEOTIDE PYROPHOSPHORYLASE [CARBOXYLATING]"/>
    <property type="match status" value="1"/>
</dbReference>